<keyword evidence="2" id="KW-0560">Oxidoreductase</keyword>
<dbReference type="InterPro" id="IPR036291">
    <property type="entry name" value="NAD(P)-bd_dom_sf"/>
</dbReference>
<proteinExistence type="inferred from homology"/>
<evidence type="ECO:0000256" key="3">
    <source>
        <dbReference type="ARBA" id="ARBA00067437"/>
    </source>
</evidence>
<dbReference type="PROSITE" id="PS00061">
    <property type="entry name" value="ADH_SHORT"/>
    <property type="match status" value="1"/>
</dbReference>
<sequence length="340" mass="35886">MVLLRKVLTMGDIETSRRGILGGTAIGLAAAAAPAGALGQATTEGHAPSLRDPRSKYTRTPFPEQRQPWPALASRMTPRPDHGETSYRGSGKLTGRKALLTGGDSGIGRAAAIAFAREGADVAINYHPSEEPDAREVADLIRHAGRKAVLLPADIRTQKACEDTVRKAIAQLGGLDILVNNAAYQQSKADVLEISDEQFVRTYETNVFHVFRFSKAAIPSMPPGAVIINTISQNSYDPGEDLIDYASTKAAIQNLTRGLAKQLAKKGIRVNAVSPGPIWTPLQVAGGQLPGKMHEFGQDTSLGRAGQPAELATLFVTLASDEASYSTGTAVGAHGGKGFP</sequence>
<comment type="similarity">
    <text evidence="1">Belongs to the short-chain dehydrogenases/reductases (SDR) family.</text>
</comment>
<keyword evidence="6" id="KW-1185">Reference proteome</keyword>
<dbReference type="PANTHER" id="PTHR48107">
    <property type="entry name" value="NADPH-DEPENDENT ALDEHYDE REDUCTASE-LIKE PROTEIN, CHLOROPLASTIC-RELATED"/>
    <property type="match status" value="1"/>
</dbReference>
<evidence type="ECO:0000256" key="1">
    <source>
        <dbReference type="ARBA" id="ARBA00006484"/>
    </source>
</evidence>
<dbReference type="InterPro" id="IPR020904">
    <property type="entry name" value="Sc_DH/Rdtase_CS"/>
</dbReference>
<dbReference type="Gene3D" id="3.40.50.720">
    <property type="entry name" value="NAD(P)-binding Rossmann-like Domain"/>
    <property type="match status" value="1"/>
</dbReference>
<dbReference type="Proteomes" id="UP000032025">
    <property type="component" value="Unassembled WGS sequence"/>
</dbReference>
<dbReference type="PROSITE" id="PS51318">
    <property type="entry name" value="TAT"/>
    <property type="match status" value="1"/>
</dbReference>
<gene>
    <name evidence="5" type="ORF">SP6_36_00420</name>
</gene>
<organism evidence="5 6">
    <name type="scientific">Sphingomonas paucimobilis NBRC 13935</name>
    <dbReference type="NCBI Taxonomy" id="1219050"/>
    <lineage>
        <taxon>Bacteria</taxon>
        <taxon>Pseudomonadati</taxon>
        <taxon>Pseudomonadota</taxon>
        <taxon>Alphaproteobacteria</taxon>
        <taxon>Sphingomonadales</taxon>
        <taxon>Sphingomonadaceae</taxon>
        <taxon>Sphingomonas</taxon>
    </lineage>
</organism>
<dbReference type="Pfam" id="PF13561">
    <property type="entry name" value="adh_short_C2"/>
    <property type="match status" value="1"/>
</dbReference>
<dbReference type="PRINTS" id="PR00081">
    <property type="entry name" value="GDHRDH"/>
</dbReference>
<dbReference type="InterPro" id="IPR002347">
    <property type="entry name" value="SDR_fam"/>
</dbReference>
<dbReference type="PRINTS" id="PR00080">
    <property type="entry name" value="SDRFAMILY"/>
</dbReference>
<protein>
    <recommendedName>
        <fullName evidence="3">Uncharacterized oxidoreductase YghA</fullName>
    </recommendedName>
</protein>
<evidence type="ECO:0000256" key="4">
    <source>
        <dbReference type="SAM" id="MobiDB-lite"/>
    </source>
</evidence>
<dbReference type="InterPro" id="IPR006311">
    <property type="entry name" value="TAT_signal"/>
</dbReference>
<name>A0A0C9NI06_SPHPI</name>
<dbReference type="AlphaFoldDB" id="A0A0C9NI06"/>
<evidence type="ECO:0000313" key="6">
    <source>
        <dbReference type="Proteomes" id="UP000032025"/>
    </source>
</evidence>
<comment type="caution">
    <text evidence="5">The sequence shown here is derived from an EMBL/GenBank/DDBJ whole genome shotgun (WGS) entry which is preliminary data.</text>
</comment>
<dbReference type="SUPFAM" id="SSF51735">
    <property type="entry name" value="NAD(P)-binding Rossmann-fold domains"/>
    <property type="match status" value="1"/>
</dbReference>
<dbReference type="EMBL" id="BBJS01000036">
    <property type="protein sequence ID" value="GAN14323.1"/>
    <property type="molecule type" value="Genomic_DNA"/>
</dbReference>
<reference evidence="5 6" key="1">
    <citation type="submission" date="2014-08" db="EMBL/GenBank/DDBJ databases">
        <title>Whole genome shotgun sequence of Sphingomonas paucimobilis NBRC 13935.</title>
        <authorList>
            <person name="Hosoyama A."/>
            <person name="Hashimoto M."/>
            <person name="Hosoyama Y."/>
            <person name="Noguchi M."/>
            <person name="Uohara A."/>
            <person name="Ohji S."/>
            <person name="Katano-Makiyama Y."/>
            <person name="Ichikawa N."/>
            <person name="Kimura A."/>
            <person name="Yamazoe A."/>
            <person name="Fujita N."/>
        </authorList>
    </citation>
    <scope>NUCLEOTIDE SEQUENCE [LARGE SCALE GENOMIC DNA]</scope>
    <source>
        <strain evidence="5 6">NBRC 13935</strain>
    </source>
</reference>
<accession>A0A0C9NI06</accession>
<dbReference type="FunFam" id="3.40.50.720:FF:000097">
    <property type="entry name" value="SDR family oxidoreductase"/>
    <property type="match status" value="1"/>
</dbReference>
<feature type="region of interest" description="Disordered" evidence="4">
    <location>
        <begin position="39"/>
        <end position="95"/>
    </location>
</feature>
<dbReference type="PANTHER" id="PTHR48107:SF16">
    <property type="entry name" value="NADPH-DEPENDENT ALDEHYDE REDUCTASE 1, CHLOROPLASTIC"/>
    <property type="match status" value="1"/>
</dbReference>
<evidence type="ECO:0000313" key="5">
    <source>
        <dbReference type="EMBL" id="GAN14323.1"/>
    </source>
</evidence>
<evidence type="ECO:0000256" key="2">
    <source>
        <dbReference type="ARBA" id="ARBA00023002"/>
    </source>
</evidence>
<dbReference type="GO" id="GO:0016614">
    <property type="term" value="F:oxidoreductase activity, acting on CH-OH group of donors"/>
    <property type="evidence" value="ECO:0007669"/>
    <property type="project" value="UniProtKB-ARBA"/>
</dbReference>